<feature type="compositionally biased region" description="Low complexity" evidence="1">
    <location>
        <begin position="121"/>
        <end position="139"/>
    </location>
</feature>
<dbReference type="EMBL" id="BLLK01000045">
    <property type="protein sequence ID" value="GFH51165.1"/>
    <property type="molecule type" value="Genomic_DNA"/>
</dbReference>
<evidence type="ECO:0000256" key="2">
    <source>
        <dbReference type="SAM" id="Phobius"/>
    </source>
</evidence>
<feature type="chain" id="PRO_5042222217" evidence="3">
    <location>
        <begin position="23"/>
        <end position="241"/>
    </location>
</feature>
<dbReference type="Proteomes" id="UP001054902">
    <property type="component" value="Unassembled WGS sequence"/>
</dbReference>
<dbReference type="AlphaFoldDB" id="A0AAD3CUI6"/>
<keyword evidence="2" id="KW-1133">Transmembrane helix</keyword>
<protein>
    <submittedName>
        <fullName evidence="4">Uncharacterized protein</fullName>
    </submittedName>
</protein>
<evidence type="ECO:0000256" key="1">
    <source>
        <dbReference type="SAM" id="MobiDB-lite"/>
    </source>
</evidence>
<proteinExistence type="predicted"/>
<keyword evidence="3" id="KW-0732">Signal</keyword>
<feature type="compositionally biased region" description="Gly residues" evidence="1">
    <location>
        <begin position="87"/>
        <end position="109"/>
    </location>
</feature>
<comment type="caution">
    <text evidence="4">The sequence shown here is derived from an EMBL/GenBank/DDBJ whole genome shotgun (WGS) entry which is preliminary data.</text>
</comment>
<name>A0AAD3CUI6_9STRA</name>
<feature type="region of interest" description="Disordered" evidence="1">
    <location>
        <begin position="79"/>
        <end position="143"/>
    </location>
</feature>
<feature type="transmembrane region" description="Helical" evidence="2">
    <location>
        <begin position="162"/>
        <end position="182"/>
    </location>
</feature>
<reference evidence="4 5" key="1">
    <citation type="journal article" date="2021" name="Sci. Rep.">
        <title>The genome of the diatom Chaetoceros tenuissimus carries an ancient integrated fragment of an extant virus.</title>
        <authorList>
            <person name="Hongo Y."/>
            <person name="Kimura K."/>
            <person name="Takaki Y."/>
            <person name="Yoshida Y."/>
            <person name="Baba S."/>
            <person name="Kobayashi G."/>
            <person name="Nagasaki K."/>
            <person name="Hano T."/>
            <person name="Tomaru Y."/>
        </authorList>
    </citation>
    <scope>NUCLEOTIDE SEQUENCE [LARGE SCALE GENOMIC DNA]</scope>
    <source>
        <strain evidence="4 5">NIES-3715</strain>
    </source>
</reference>
<sequence length="241" mass="24707">MKSTRLISILLFVAIAAVTTDAASAPKRQVRDGKTHSIVKDQLAEIHTVEKYDDSRELSSLWGFFAALLHCPPGPLGKHCHEHHSGGGKGGDGSGADGSGSDGSDGSDGSGSDYDGGRSANGDYDGYDSSASTSATDGSDGSGTNGAAGAVAKFFKSTEGKITAVVLACCAASVAIAAMYMGSRRRTGGGPKHALHGMIKKRIGLFSRMANRSKCGTCRPESVKSAVLEGSNESSVDYRLA</sequence>
<feature type="signal peptide" evidence="3">
    <location>
        <begin position="1"/>
        <end position="22"/>
    </location>
</feature>
<evidence type="ECO:0000313" key="5">
    <source>
        <dbReference type="Proteomes" id="UP001054902"/>
    </source>
</evidence>
<keyword evidence="2" id="KW-0472">Membrane</keyword>
<keyword evidence="5" id="KW-1185">Reference proteome</keyword>
<keyword evidence="2" id="KW-0812">Transmembrane</keyword>
<evidence type="ECO:0000313" key="4">
    <source>
        <dbReference type="EMBL" id="GFH51165.1"/>
    </source>
</evidence>
<organism evidence="4 5">
    <name type="scientific">Chaetoceros tenuissimus</name>
    <dbReference type="NCBI Taxonomy" id="426638"/>
    <lineage>
        <taxon>Eukaryota</taxon>
        <taxon>Sar</taxon>
        <taxon>Stramenopiles</taxon>
        <taxon>Ochrophyta</taxon>
        <taxon>Bacillariophyta</taxon>
        <taxon>Coscinodiscophyceae</taxon>
        <taxon>Chaetocerotophycidae</taxon>
        <taxon>Chaetocerotales</taxon>
        <taxon>Chaetocerotaceae</taxon>
        <taxon>Chaetoceros</taxon>
    </lineage>
</organism>
<accession>A0AAD3CUI6</accession>
<evidence type="ECO:0000256" key="3">
    <source>
        <dbReference type="SAM" id="SignalP"/>
    </source>
</evidence>
<gene>
    <name evidence="4" type="ORF">CTEN210_07641</name>
</gene>